<proteinExistence type="predicted"/>
<feature type="domain" description="YprB ribonuclease H-like" evidence="1">
    <location>
        <begin position="21"/>
        <end position="186"/>
    </location>
</feature>
<sequence>MLTINKVFPEKTIPEKTDSFLFFDIETTGFSKDNTILYLIGCGYFIENGFQFIQWFNDDGTSEEEILLAFHDILKQKDWQLVTFNGNSFDIPYLKRHYELNELPCDIESFPSLDFYQFLKPFQSLFQMTHGKQKDWEHFLELYREDIYDGGQLIAVYKEYLMNKDEALLHNLLLHNEEDLLGMKYLLPLFSYRMLLSKDLSLIKVSPGESLFEKGTGSIAISCKLPLALPKPLNFSTSIGSISTDKNDSSILIISLPYIEETLKHFFKDYRNYYYLPEEDRAVHKSVGCYVERKYRRAAKASTCYIKKEGIFLPIPKTQKHYGIQIERYPYQDSFPLYKREFKSPRSFAEFDNLFSDKNESLSIYLRDVIKELFIIHIQEINDLI</sequence>
<dbReference type="EMBL" id="LT907978">
    <property type="protein sequence ID" value="SOB72486.1"/>
    <property type="molecule type" value="Genomic_DNA"/>
</dbReference>
<evidence type="ECO:0000259" key="1">
    <source>
        <dbReference type="Pfam" id="PF13482"/>
    </source>
</evidence>
<dbReference type="PANTHER" id="PTHR38462">
    <property type="entry name" value="EXONUCLEASE-LIKE PROTEIN"/>
    <property type="match status" value="1"/>
</dbReference>
<dbReference type="Proteomes" id="UP000217549">
    <property type="component" value="Chromosome I"/>
</dbReference>
<dbReference type="PANTHER" id="PTHR38462:SF1">
    <property type="entry name" value="YPRB RIBONUCLEASE H-LIKE DOMAIN-CONTAINING PROTEIN"/>
    <property type="match status" value="1"/>
</dbReference>
<dbReference type="InterPro" id="IPR036397">
    <property type="entry name" value="RNaseH_sf"/>
</dbReference>
<dbReference type="Gene3D" id="3.30.420.10">
    <property type="entry name" value="Ribonuclease H-like superfamily/Ribonuclease H"/>
    <property type="match status" value="1"/>
</dbReference>
<protein>
    <submittedName>
        <fullName evidence="2">Ribonuclease H-like domain</fullName>
    </submittedName>
</protein>
<organism evidence="2 3">
    <name type="scientific">Anaerobutyricum hallii</name>
    <dbReference type="NCBI Taxonomy" id="39488"/>
    <lineage>
        <taxon>Bacteria</taxon>
        <taxon>Bacillati</taxon>
        <taxon>Bacillota</taxon>
        <taxon>Clostridia</taxon>
        <taxon>Lachnospirales</taxon>
        <taxon>Lachnospiraceae</taxon>
        <taxon>Anaerobutyricum</taxon>
    </lineage>
</organism>
<dbReference type="AlphaFoldDB" id="A0A285PTH9"/>
<dbReference type="SUPFAM" id="SSF53098">
    <property type="entry name" value="Ribonuclease H-like"/>
    <property type="match status" value="1"/>
</dbReference>
<dbReference type="Pfam" id="PF13482">
    <property type="entry name" value="RNase_H_2"/>
    <property type="match status" value="1"/>
</dbReference>
<evidence type="ECO:0000313" key="3">
    <source>
        <dbReference type="Proteomes" id="UP000217549"/>
    </source>
</evidence>
<dbReference type="InterPro" id="IPR038720">
    <property type="entry name" value="YprB_RNase_H-like_dom"/>
</dbReference>
<gene>
    <name evidence="2" type="ORF">EHLA_1778</name>
</gene>
<name>A0A285PTH9_9FIRM</name>
<dbReference type="RefSeq" id="WP_096240377.1">
    <property type="nucleotide sequence ID" value="NZ_LT907978.1"/>
</dbReference>
<dbReference type="KEGG" id="ehl:EHLA_1778"/>
<evidence type="ECO:0000313" key="2">
    <source>
        <dbReference type="EMBL" id="SOB72486.1"/>
    </source>
</evidence>
<dbReference type="GO" id="GO:0003676">
    <property type="term" value="F:nucleic acid binding"/>
    <property type="evidence" value="ECO:0007669"/>
    <property type="project" value="InterPro"/>
</dbReference>
<reference evidence="3" key="1">
    <citation type="submission" date="2017-09" db="EMBL/GenBank/DDBJ databases">
        <authorList>
            <person name="Shetty A S."/>
        </authorList>
    </citation>
    <scope>NUCLEOTIDE SEQUENCE [LARGE SCALE GENOMIC DNA]</scope>
</reference>
<dbReference type="STRING" id="39488.ERS852450_01794"/>
<accession>A0A285PTH9</accession>
<keyword evidence="3" id="KW-1185">Reference proteome</keyword>
<dbReference type="InterPro" id="IPR012337">
    <property type="entry name" value="RNaseH-like_sf"/>
</dbReference>